<keyword evidence="3" id="KW-0813">Transport</keyword>
<sequence length="356" mass="41045">MGWDDELIDDSELCVRVELKKHLVHHLSDIPDPDAEVSQLPIEETWRRVGGSDGELLGKGGFGRVHKEECIHDVRGIKVGRYRAVKVMKKGGQQKDKTEGQKGDKNLKAYYREELKALAKFSNPRSFGWYESSNCIYITMEYLEHGDLQQYLTEHFSEDDTRNIASQVVKGLEFMHKYHFIHRDLKPANLLVVDKPPRNWRVKIGDFGISKRTADGVDHYSTARIGTQEYMAPEVYFAPRERDGEKASYTRAADMWALGAICVRLMTRKPVFYIDDLVDYYKREGPFTADDALSSRRISEDGRAYVRELMARDPSLRLTAQQAARHRWIFCSRRTAPATTSQLQTLYVMLPCLLMK</sequence>
<evidence type="ECO:0000256" key="10">
    <source>
        <dbReference type="ARBA" id="ARBA00023006"/>
    </source>
</evidence>
<dbReference type="GO" id="GO:0010506">
    <property type="term" value="P:regulation of autophagy"/>
    <property type="evidence" value="ECO:0007669"/>
    <property type="project" value="InterPro"/>
</dbReference>
<reference evidence="15" key="1">
    <citation type="submission" date="2023-02" db="EMBL/GenBank/DDBJ databases">
        <authorList>
            <person name="Palmer J.M."/>
        </authorList>
    </citation>
    <scope>NUCLEOTIDE SEQUENCE</scope>
    <source>
        <strain evidence="15">FW57</strain>
    </source>
</reference>
<dbReference type="SMART" id="SM00220">
    <property type="entry name" value="S_TKc"/>
    <property type="match status" value="1"/>
</dbReference>
<keyword evidence="10" id="KW-0072">Autophagy</keyword>
<keyword evidence="5" id="KW-0808">Transferase</keyword>
<dbReference type="InterPro" id="IPR000719">
    <property type="entry name" value="Prot_kinase_dom"/>
</dbReference>
<keyword evidence="16" id="KW-1185">Reference proteome</keyword>
<dbReference type="AlphaFoldDB" id="A0AAD4EPP8"/>
<evidence type="ECO:0000256" key="9">
    <source>
        <dbReference type="ARBA" id="ARBA00022927"/>
    </source>
</evidence>
<keyword evidence="8" id="KW-0067">ATP-binding</keyword>
<name>A0AAD4EPP8_9PEZI</name>
<dbReference type="GO" id="GO:0000045">
    <property type="term" value="P:autophagosome assembly"/>
    <property type="evidence" value="ECO:0007669"/>
    <property type="project" value="TreeGrafter"/>
</dbReference>
<dbReference type="PROSITE" id="PS00108">
    <property type="entry name" value="PROTEIN_KINASE_ST"/>
    <property type="match status" value="1"/>
</dbReference>
<dbReference type="EMBL" id="JAHCVI010000005">
    <property type="protein sequence ID" value="KAG7284995.1"/>
    <property type="molecule type" value="Genomic_DNA"/>
</dbReference>
<dbReference type="Proteomes" id="UP001197093">
    <property type="component" value="Unassembled WGS sequence"/>
</dbReference>
<dbReference type="PANTHER" id="PTHR24348:SF22">
    <property type="entry name" value="NON-SPECIFIC SERINE_THREONINE PROTEIN KINASE"/>
    <property type="match status" value="1"/>
</dbReference>
<dbReference type="Pfam" id="PF00069">
    <property type="entry name" value="Pkinase"/>
    <property type="match status" value="1"/>
</dbReference>
<evidence type="ECO:0000259" key="14">
    <source>
        <dbReference type="PROSITE" id="PS50011"/>
    </source>
</evidence>
<evidence type="ECO:0000256" key="12">
    <source>
        <dbReference type="ARBA" id="ARBA00047899"/>
    </source>
</evidence>
<dbReference type="GO" id="GO:0015031">
    <property type="term" value="P:protein transport"/>
    <property type="evidence" value="ECO:0007669"/>
    <property type="project" value="UniProtKB-KW"/>
</dbReference>
<evidence type="ECO:0000256" key="6">
    <source>
        <dbReference type="ARBA" id="ARBA00022741"/>
    </source>
</evidence>
<evidence type="ECO:0000256" key="11">
    <source>
        <dbReference type="ARBA" id="ARBA00030237"/>
    </source>
</evidence>
<dbReference type="InterPro" id="IPR008271">
    <property type="entry name" value="Ser/Thr_kinase_AS"/>
</dbReference>
<comment type="subcellular location">
    <subcellularLocation>
        <location evidence="1">Preautophagosomal structure membrane</location>
        <topology evidence="1">Peripheral membrane protein</topology>
    </subcellularLocation>
</comment>
<accession>A0AAD4EPP8</accession>
<evidence type="ECO:0000256" key="7">
    <source>
        <dbReference type="ARBA" id="ARBA00022777"/>
    </source>
</evidence>
<evidence type="ECO:0000313" key="16">
    <source>
        <dbReference type="Proteomes" id="UP001197093"/>
    </source>
</evidence>
<evidence type="ECO:0000256" key="1">
    <source>
        <dbReference type="ARBA" id="ARBA00004623"/>
    </source>
</evidence>
<dbReference type="PROSITE" id="PS50011">
    <property type="entry name" value="PROTEIN_KINASE_DOM"/>
    <property type="match status" value="1"/>
</dbReference>
<dbReference type="Gene3D" id="1.10.510.10">
    <property type="entry name" value="Transferase(Phosphotransferase) domain 1"/>
    <property type="match status" value="1"/>
</dbReference>
<evidence type="ECO:0000256" key="8">
    <source>
        <dbReference type="ARBA" id="ARBA00022840"/>
    </source>
</evidence>
<keyword evidence="9" id="KW-0653">Protein transport</keyword>
<evidence type="ECO:0000313" key="15">
    <source>
        <dbReference type="EMBL" id="KAG7284995.1"/>
    </source>
</evidence>
<evidence type="ECO:0000256" key="5">
    <source>
        <dbReference type="ARBA" id="ARBA00022679"/>
    </source>
</evidence>
<feature type="domain" description="Protein kinase" evidence="14">
    <location>
        <begin position="51"/>
        <end position="329"/>
    </location>
</feature>
<keyword evidence="4" id="KW-0723">Serine/threonine-protein kinase</keyword>
<keyword evidence="6" id="KW-0547">Nucleotide-binding</keyword>
<dbReference type="EC" id="2.7.11.1" evidence="2"/>
<dbReference type="GO" id="GO:0005776">
    <property type="term" value="C:autophagosome"/>
    <property type="evidence" value="ECO:0007669"/>
    <property type="project" value="TreeGrafter"/>
</dbReference>
<dbReference type="PANTHER" id="PTHR24348">
    <property type="entry name" value="SERINE/THREONINE-PROTEIN KINASE UNC-51-RELATED"/>
    <property type="match status" value="1"/>
</dbReference>
<comment type="caution">
    <text evidence="15">The sequence shown here is derived from an EMBL/GenBank/DDBJ whole genome shotgun (WGS) entry which is preliminary data.</text>
</comment>
<dbReference type="InterPro" id="IPR011009">
    <property type="entry name" value="Kinase-like_dom_sf"/>
</dbReference>
<keyword evidence="7" id="KW-0418">Kinase</keyword>
<gene>
    <name evidence="15" type="ORF">NEMBOFW57_009613</name>
</gene>
<evidence type="ECO:0000256" key="2">
    <source>
        <dbReference type="ARBA" id="ARBA00012513"/>
    </source>
</evidence>
<evidence type="ECO:0000256" key="13">
    <source>
        <dbReference type="ARBA" id="ARBA00048679"/>
    </source>
</evidence>
<proteinExistence type="predicted"/>
<evidence type="ECO:0000256" key="4">
    <source>
        <dbReference type="ARBA" id="ARBA00022527"/>
    </source>
</evidence>
<dbReference type="GO" id="GO:0034045">
    <property type="term" value="C:phagophore assembly site membrane"/>
    <property type="evidence" value="ECO:0007669"/>
    <property type="project" value="UniProtKB-SubCell"/>
</dbReference>
<dbReference type="GO" id="GO:0004674">
    <property type="term" value="F:protein serine/threonine kinase activity"/>
    <property type="evidence" value="ECO:0007669"/>
    <property type="project" value="UniProtKB-KW"/>
</dbReference>
<comment type="catalytic activity">
    <reaction evidence="12">
        <text>L-threonyl-[protein] + ATP = O-phospho-L-threonyl-[protein] + ADP + H(+)</text>
        <dbReference type="Rhea" id="RHEA:46608"/>
        <dbReference type="Rhea" id="RHEA-COMP:11060"/>
        <dbReference type="Rhea" id="RHEA-COMP:11605"/>
        <dbReference type="ChEBI" id="CHEBI:15378"/>
        <dbReference type="ChEBI" id="CHEBI:30013"/>
        <dbReference type="ChEBI" id="CHEBI:30616"/>
        <dbReference type="ChEBI" id="CHEBI:61977"/>
        <dbReference type="ChEBI" id="CHEBI:456216"/>
        <dbReference type="EC" id="2.7.11.1"/>
    </reaction>
</comment>
<dbReference type="GO" id="GO:0005829">
    <property type="term" value="C:cytosol"/>
    <property type="evidence" value="ECO:0007669"/>
    <property type="project" value="TreeGrafter"/>
</dbReference>
<comment type="catalytic activity">
    <reaction evidence="13">
        <text>L-seryl-[protein] + ATP = O-phospho-L-seryl-[protein] + ADP + H(+)</text>
        <dbReference type="Rhea" id="RHEA:17989"/>
        <dbReference type="Rhea" id="RHEA-COMP:9863"/>
        <dbReference type="Rhea" id="RHEA-COMP:11604"/>
        <dbReference type="ChEBI" id="CHEBI:15378"/>
        <dbReference type="ChEBI" id="CHEBI:29999"/>
        <dbReference type="ChEBI" id="CHEBI:30616"/>
        <dbReference type="ChEBI" id="CHEBI:83421"/>
        <dbReference type="ChEBI" id="CHEBI:456216"/>
        <dbReference type="EC" id="2.7.11.1"/>
    </reaction>
</comment>
<evidence type="ECO:0000256" key="3">
    <source>
        <dbReference type="ARBA" id="ARBA00022448"/>
    </source>
</evidence>
<dbReference type="InterPro" id="IPR045269">
    <property type="entry name" value="Atg1-like"/>
</dbReference>
<dbReference type="GO" id="GO:0005524">
    <property type="term" value="F:ATP binding"/>
    <property type="evidence" value="ECO:0007669"/>
    <property type="project" value="UniProtKB-KW"/>
</dbReference>
<protein>
    <recommendedName>
        <fullName evidence="2">non-specific serine/threonine protein kinase</fullName>
        <ecNumber evidence="2">2.7.11.1</ecNumber>
    </recommendedName>
    <alternativeName>
        <fullName evidence="11">Autophagy-related protein 1</fullName>
    </alternativeName>
</protein>
<dbReference type="SUPFAM" id="SSF56112">
    <property type="entry name" value="Protein kinase-like (PK-like)"/>
    <property type="match status" value="1"/>
</dbReference>
<organism evidence="15 16">
    <name type="scientific">Staphylotrichum longicolle</name>
    <dbReference type="NCBI Taxonomy" id="669026"/>
    <lineage>
        <taxon>Eukaryota</taxon>
        <taxon>Fungi</taxon>
        <taxon>Dikarya</taxon>
        <taxon>Ascomycota</taxon>
        <taxon>Pezizomycotina</taxon>
        <taxon>Sordariomycetes</taxon>
        <taxon>Sordariomycetidae</taxon>
        <taxon>Sordariales</taxon>
        <taxon>Chaetomiaceae</taxon>
        <taxon>Staphylotrichum</taxon>
    </lineage>
</organism>